<reference evidence="8 9" key="1">
    <citation type="submission" date="2018-04" db="EMBL/GenBank/DDBJ databases">
        <authorList>
            <person name="Go L.Y."/>
            <person name="Mitchell J.A."/>
        </authorList>
    </citation>
    <scope>NUCLEOTIDE SEQUENCE [LARGE SCALE GENOMIC DNA]</scope>
    <source>
        <strain evidence="8">ULC066bin1</strain>
    </source>
</reference>
<evidence type="ECO:0000256" key="6">
    <source>
        <dbReference type="RuleBase" id="RU368107"/>
    </source>
</evidence>
<comment type="function">
    <text evidence="6">Participates in efficiency of electron transfer from plastocyanin to P700 (or cytochrome c553 in algae and cyanobacteria). This plastocyanin-docking protein contributes to the specific association of plastocyanin to PSI.</text>
</comment>
<dbReference type="GO" id="GO:0031676">
    <property type="term" value="C:plasma membrane-derived thylakoid membrane"/>
    <property type="evidence" value="ECO:0007669"/>
    <property type="project" value="UniProtKB-SubCell"/>
</dbReference>
<dbReference type="PANTHER" id="PTHR34939:SF1">
    <property type="entry name" value="PHOTOSYSTEM I REACTION CENTER SUBUNIT III, CHLOROPLASTIC"/>
    <property type="match status" value="1"/>
</dbReference>
<evidence type="ECO:0000256" key="3">
    <source>
        <dbReference type="ARBA" id="ARBA00022531"/>
    </source>
</evidence>
<dbReference type="SUPFAM" id="SSF81536">
    <property type="entry name" value="Subunit III of photosystem I reaction centre, PsaF"/>
    <property type="match status" value="1"/>
</dbReference>
<comment type="subcellular location">
    <subcellularLocation>
        <location evidence="6">Cellular thylakoid membrane</location>
    </subcellularLocation>
</comment>
<evidence type="ECO:0000256" key="4">
    <source>
        <dbReference type="ARBA" id="ARBA00022836"/>
    </source>
</evidence>
<comment type="similarity">
    <text evidence="1 6">Belongs to the PsaF family.</text>
</comment>
<evidence type="ECO:0000256" key="1">
    <source>
        <dbReference type="ARBA" id="ARBA00008386"/>
    </source>
</evidence>
<proteinExistence type="inferred from homology"/>
<gene>
    <name evidence="8" type="ORF">DCF19_23390</name>
</gene>
<dbReference type="EMBL" id="QBML01000053">
    <property type="protein sequence ID" value="PZO35667.1"/>
    <property type="molecule type" value="Genomic_DNA"/>
</dbReference>
<dbReference type="Proteomes" id="UP000249467">
    <property type="component" value="Unassembled WGS sequence"/>
</dbReference>
<evidence type="ECO:0000313" key="9">
    <source>
        <dbReference type="Proteomes" id="UP000249467"/>
    </source>
</evidence>
<keyword evidence="4 6" id="KW-0603">Photosystem I</keyword>
<keyword evidence="6" id="KW-0812">Transmembrane</keyword>
<feature type="signal peptide" evidence="7">
    <location>
        <begin position="1"/>
        <end position="20"/>
    </location>
</feature>
<dbReference type="FunFam" id="1.10.8.110:FF:000001">
    <property type="entry name" value="Photosystem I reaction center subunit III"/>
    <property type="match status" value="1"/>
</dbReference>
<protein>
    <recommendedName>
        <fullName evidence="2 6">Photosystem I reaction center subunit III</fullName>
    </recommendedName>
    <alternativeName>
        <fullName evidence="5 6">PSI-F</fullName>
    </alternativeName>
</protein>
<keyword evidence="6" id="KW-0472">Membrane</keyword>
<sequence>MKRLFALILVISLWFGISLAATPAAYAEFSFNALTPCSTSSAYQDRLQAEVDGYTARLANFKSGSAPAEYLKGKIAQTEARFSKYAKAGLLCGEDGLPHLISDGRWDRAGEFTIPALMFLYIAGWIGWVGRSYLIAIRKDSATAAQKEILIDLPLAVKYMLTGFAWPLAALKEFGTGELVAPENEVTVSPR</sequence>
<evidence type="ECO:0000256" key="7">
    <source>
        <dbReference type="SAM" id="SignalP"/>
    </source>
</evidence>
<dbReference type="Pfam" id="PF02507">
    <property type="entry name" value="PSI_PsaF"/>
    <property type="match status" value="1"/>
</dbReference>
<dbReference type="PANTHER" id="PTHR34939">
    <property type="entry name" value="PHOTOSYSTEM I REACTION CENTER SUBUNIT III, CHLOROPLASTIC"/>
    <property type="match status" value="1"/>
</dbReference>
<feature type="transmembrane region" description="Helical" evidence="6">
    <location>
        <begin position="112"/>
        <end position="130"/>
    </location>
</feature>
<evidence type="ECO:0000256" key="2">
    <source>
        <dbReference type="ARBA" id="ARBA00016492"/>
    </source>
</evidence>
<organism evidence="8 9">
    <name type="scientific">Pseudanabaena frigida</name>
    <dbReference type="NCBI Taxonomy" id="945775"/>
    <lineage>
        <taxon>Bacteria</taxon>
        <taxon>Bacillati</taxon>
        <taxon>Cyanobacteriota</taxon>
        <taxon>Cyanophyceae</taxon>
        <taxon>Pseudanabaenales</taxon>
        <taxon>Pseudanabaenaceae</taxon>
        <taxon>Pseudanabaena</taxon>
    </lineage>
</organism>
<keyword evidence="6 7" id="KW-0732">Signal</keyword>
<keyword evidence="6" id="KW-0793">Thylakoid</keyword>
<dbReference type="AlphaFoldDB" id="A0A2W4VWJ2"/>
<dbReference type="GO" id="GO:0015979">
    <property type="term" value="P:photosynthesis"/>
    <property type="evidence" value="ECO:0007669"/>
    <property type="project" value="UniProtKB-UniRule"/>
</dbReference>
<accession>A0A2W4VWJ2</accession>
<dbReference type="InterPro" id="IPR036577">
    <property type="entry name" value="PSI_PsaF_sf"/>
</dbReference>
<dbReference type="InterPro" id="IPR003666">
    <property type="entry name" value="PSI_PsaF"/>
</dbReference>
<keyword evidence="6" id="KW-1133">Transmembrane helix</keyword>
<keyword evidence="3 6" id="KW-0602">Photosynthesis</keyword>
<comment type="caution">
    <text evidence="8">The sequence shown here is derived from an EMBL/GenBank/DDBJ whole genome shotgun (WGS) entry which is preliminary data.</text>
</comment>
<name>A0A2W4VWJ2_9CYAN</name>
<dbReference type="Gene3D" id="1.10.8.110">
    <property type="entry name" value="Photosystem I PsaF, reaction centre subunit III"/>
    <property type="match status" value="1"/>
</dbReference>
<evidence type="ECO:0000256" key="5">
    <source>
        <dbReference type="ARBA" id="ARBA00033433"/>
    </source>
</evidence>
<evidence type="ECO:0000313" key="8">
    <source>
        <dbReference type="EMBL" id="PZO35667.1"/>
    </source>
</evidence>
<feature type="chain" id="PRO_5015967912" description="Photosystem I reaction center subunit III" evidence="7">
    <location>
        <begin position="21"/>
        <end position="191"/>
    </location>
</feature>
<dbReference type="GO" id="GO:0009538">
    <property type="term" value="C:photosystem I reaction center"/>
    <property type="evidence" value="ECO:0007669"/>
    <property type="project" value="UniProtKB-UniRule"/>
</dbReference>
<reference evidence="8 9" key="2">
    <citation type="submission" date="2018-06" db="EMBL/GenBank/DDBJ databases">
        <title>Metagenomic assembly of (sub)arctic Cyanobacteria and their associated microbiome from non-axenic cultures.</title>
        <authorList>
            <person name="Baurain D."/>
        </authorList>
    </citation>
    <scope>NUCLEOTIDE SEQUENCE [LARGE SCALE GENOMIC DNA]</scope>
    <source>
        <strain evidence="8">ULC066bin1</strain>
    </source>
</reference>